<dbReference type="InterPro" id="IPR049163">
    <property type="entry name" value="Pif1-like_2B_dom"/>
</dbReference>
<evidence type="ECO:0000256" key="8">
    <source>
        <dbReference type="ARBA" id="ARBA00023235"/>
    </source>
</evidence>
<sequence length="530" mass="59542">MDFLPNLVKELKNEARKGEMYSKVDLWKNYVGLLFDEIKVKSDLVYDRQSAELIGYCNLDKVGNQIMNFERIMKDTSITETDADIANMCQINAACVMVRVVTTDLKFPLASFVTFSITADFLYPVIWKAICIVETGFAQLKVLFLTCDGASANCKFFNIHGQNAKEKAQEGNTDALSAMKIIGKIYLQNHEVSAQVAVYRVCSLHLKQCTRDVVFIPAASMSETPENMKNALHIFPTNREVNSHNSAMICKICKPIYTASAKDYFTNVVTGHLQQKDEPIISCTPQDLETELQIGIGARVMLTRNIDTEDGLVNGAFGSVTGVHLDAHEQGLVRIKLFQDNLYGKKFIRKQIPLTLAWAATIHKVQGMTVQQIVVSLRKIIQPGMAYVALSRATTLSGLVILVFNPNAIYSSEDITEALQQMPIFHSPQLVPAPSNVFTTVHHNTEGLLTHLSDVKAMKQFQRAYVICFTETWLSKLHTLDATLYPEYTRYNLIRSEAYNKENIFLSEKINMNRGGVAIFVKHSLPQQNF</sequence>
<dbReference type="Pfam" id="PF21787">
    <property type="entry name" value="TNP-like_RNaseH_N"/>
    <property type="match status" value="1"/>
</dbReference>
<keyword evidence="3" id="KW-0378">Hydrolase</keyword>
<evidence type="ECO:0000259" key="10">
    <source>
        <dbReference type="Pfam" id="PF21787"/>
    </source>
</evidence>
<dbReference type="EMBL" id="UYJE01005142">
    <property type="protein sequence ID" value="VDI34355.1"/>
    <property type="molecule type" value="Genomic_DNA"/>
</dbReference>
<dbReference type="SUPFAM" id="SSF52540">
    <property type="entry name" value="P-loop containing nucleoside triphosphate hydrolases"/>
    <property type="match status" value="1"/>
</dbReference>
<protein>
    <recommendedName>
        <fullName evidence="13">ATP-dependent DNA helicase</fullName>
    </recommendedName>
</protein>
<gene>
    <name evidence="11" type="ORF">MGAL_10B027935</name>
</gene>
<keyword evidence="4" id="KW-0347">Helicase</keyword>
<dbReference type="AlphaFoldDB" id="A0A8B6EJ64"/>
<keyword evidence="1" id="KW-0547">Nucleotide-binding</keyword>
<evidence type="ECO:0000256" key="7">
    <source>
        <dbReference type="ARBA" id="ARBA00023204"/>
    </source>
</evidence>
<keyword evidence="2" id="KW-0227">DNA damage</keyword>
<dbReference type="Pfam" id="PF21530">
    <property type="entry name" value="Pif1_2B_dom"/>
    <property type="match status" value="1"/>
</dbReference>
<dbReference type="Proteomes" id="UP000596742">
    <property type="component" value="Unassembled WGS sequence"/>
</dbReference>
<evidence type="ECO:0000313" key="11">
    <source>
        <dbReference type="EMBL" id="VDI34355.1"/>
    </source>
</evidence>
<dbReference type="Gene3D" id="2.30.30.940">
    <property type="match status" value="1"/>
</dbReference>
<evidence type="ECO:0000256" key="4">
    <source>
        <dbReference type="ARBA" id="ARBA00022806"/>
    </source>
</evidence>
<evidence type="ECO:0008006" key="13">
    <source>
        <dbReference type="Google" id="ProtNLM"/>
    </source>
</evidence>
<evidence type="ECO:0000259" key="9">
    <source>
        <dbReference type="Pfam" id="PF21530"/>
    </source>
</evidence>
<keyword evidence="6" id="KW-0238">DNA-binding</keyword>
<organism evidence="11 12">
    <name type="scientific">Mytilus galloprovincialis</name>
    <name type="common">Mediterranean mussel</name>
    <dbReference type="NCBI Taxonomy" id="29158"/>
    <lineage>
        <taxon>Eukaryota</taxon>
        <taxon>Metazoa</taxon>
        <taxon>Spiralia</taxon>
        <taxon>Lophotrochozoa</taxon>
        <taxon>Mollusca</taxon>
        <taxon>Bivalvia</taxon>
        <taxon>Autobranchia</taxon>
        <taxon>Pteriomorphia</taxon>
        <taxon>Mytilida</taxon>
        <taxon>Mytiloidea</taxon>
        <taxon>Mytilidae</taxon>
        <taxon>Mytilinae</taxon>
        <taxon>Mytilus</taxon>
    </lineage>
</organism>
<keyword evidence="7" id="KW-0234">DNA repair</keyword>
<proteinExistence type="predicted"/>
<dbReference type="InterPro" id="IPR027417">
    <property type="entry name" value="P-loop_NTPase"/>
</dbReference>
<dbReference type="InterPro" id="IPR051055">
    <property type="entry name" value="PIF1_helicase"/>
</dbReference>
<dbReference type="PANTHER" id="PTHR47642:SF5">
    <property type="entry name" value="ATP-DEPENDENT DNA HELICASE"/>
    <property type="match status" value="1"/>
</dbReference>
<evidence type="ECO:0000313" key="12">
    <source>
        <dbReference type="Proteomes" id="UP000596742"/>
    </source>
</evidence>
<evidence type="ECO:0000256" key="3">
    <source>
        <dbReference type="ARBA" id="ARBA00022801"/>
    </source>
</evidence>
<dbReference type="InterPro" id="IPR048365">
    <property type="entry name" value="TNP-like_RNaseH_N"/>
</dbReference>
<evidence type="ECO:0000256" key="5">
    <source>
        <dbReference type="ARBA" id="ARBA00022840"/>
    </source>
</evidence>
<comment type="caution">
    <text evidence="11">The sequence shown here is derived from an EMBL/GenBank/DDBJ whole genome shotgun (WGS) entry which is preliminary data.</text>
</comment>
<evidence type="ECO:0000256" key="6">
    <source>
        <dbReference type="ARBA" id="ARBA00023125"/>
    </source>
</evidence>
<keyword evidence="12" id="KW-1185">Reference proteome</keyword>
<reference evidence="11" key="1">
    <citation type="submission" date="2018-11" db="EMBL/GenBank/DDBJ databases">
        <authorList>
            <person name="Alioto T."/>
            <person name="Alioto T."/>
        </authorList>
    </citation>
    <scope>NUCLEOTIDE SEQUENCE</scope>
</reference>
<name>A0A8B6EJ64_MYTGA</name>
<dbReference type="OrthoDB" id="6152543at2759"/>
<evidence type="ECO:0000256" key="1">
    <source>
        <dbReference type="ARBA" id="ARBA00022741"/>
    </source>
</evidence>
<keyword evidence="8" id="KW-0413">Isomerase</keyword>
<feature type="domain" description="Transposable element P transposase-like RNase H" evidence="10">
    <location>
        <begin position="8"/>
        <end position="160"/>
    </location>
</feature>
<dbReference type="PANTHER" id="PTHR47642">
    <property type="entry name" value="ATP-DEPENDENT DNA HELICASE"/>
    <property type="match status" value="1"/>
</dbReference>
<accession>A0A8B6EJ64</accession>
<keyword evidence="5" id="KW-0067">ATP-binding</keyword>
<evidence type="ECO:0000256" key="2">
    <source>
        <dbReference type="ARBA" id="ARBA00022763"/>
    </source>
</evidence>
<dbReference type="Gene3D" id="3.40.50.300">
    <property type="entry name" value="P-loop containing nucleotide triphosphate hydrolases"/>
    <property type="match status" value="1"/>
</dbReference>
<dbReference type="CDD" id="cd18809">
    <property type="entry name" value="SF1_C_RecD"/>
    <property type="match status" value="1"/>
</dbReference>
<feature type="domain" description="DNA helicase Pif1-like 2B" evidence="9">
    <location>
        <begin position="291"/>
        <end position="322"/>
    </location>
</feature>